<keyword evidence="3" id="KW-1185">Reference proteome</keyword>
<reference evidence="2" key="1">
    <citation type="journal article" date="2021" name="Mol. Ecol. Resour.">
        <title>Apolygus lucorum genome provides insights into omnivorousness and mesophyll feeding.</title>
        <authorList>
            <person name="Liu Y."/>
            <person name="Liu H."/>
            <person name="Wang H."/>
            <person name="Huang T."/>
            <person name="Liu B."/>
            <person name="Yang B."/>
            <person name="Yin L."/>
            <person name="Li B."/>
            <person name="Zhang Y."/>
            <person name="Zhang S."/>
            <person name="Jiang F."/>
            <person name="Zhang X."/>
            <person name="Ren Y."/>
            <person name="Wang B."/>
            <person name="Wang S."/>
            <person name="Lu Y."/>
            <person name="Wu K."/>
            <person name="Fan W."/>
            <person name="Wang G."/>
        </authorList>
    </citation>
    <scope>NUCLEOTIDE SEQUENCE</scope>
    <source>
        <strain evidence="2">12Hb</strain>
    </source>
</reference>
<dbReference type="OrthoDB" id="6615219at2759"/>
<gene>
    <name evidence="2" type="ORF">GE061_014701</name>
</gene>
<name>A0A8S9XL28_APOLU</name>
<keyword evidence="1" id="KW-0812">Transmembrane</keyword>
<comment type="caution">
    <text evidence="2">The sequence shown here is derived from an EMBL/GenBank/DDBJ whole genome shotgun (WGS) entry which is preliminary data.</text>
</comment>
<accession>A0A8S9XL28</accession>
<protein>
    <submittedName>
        <fullName evidence="2">Uncharacterized protein</fullName>
    </submittedName>
</protein>
<evidence type="ECO:0000313" key="2">
    <source>
        <dbReference type="EMBL" id="KAF6208958.1"/>
    </source>
</evidence>
<dbReference type="Proteomes" id="UP000466442">
    <property type="component" value="Unassembled WGS sequence"/>
</dbReference>
<keyword evidence="1" id="KW-1133">Transmembrane helix</keyword>
<evidence type="ECO:0000313" key="3">
    <source>
        <dbReference type="Proteomes" id="UP000466442"/>
    </source>
</evidence>
<evidence type="ECO:0000256" key="1">
    <source>
        <dbReference type="SAM" id="Phobius"/>
    </source>
</evidence>
<organism evidence="2 3">
    <name type="scientific">Apolygus lucorum</name>
    <name type="common">Small green plant bug</name>
    <name type="synonym">Lygocoris lucorum</name>
    <dbReference type="NCBI Taxonomy" id="248454"/>
    <lineage>
        <taxon>Eukaryota</taxon>
        <taxon>Metazoa</taxon>
        <taxon>Ecdysozoa</taxon>
        <taxon>Arthropoda</taxon>
        <taxon>Hexapoda</taxon>
        <taxon>Insecta</taxon>
        <taxon>Pterygota</taxon>
        <taxon>Neoptera</taxon>
        <taxon>Paraneoptera</taxon>
        <taxon>Hemiptera</taxon>
        <taxon>Heteroptera</taxon>
        <taxon>Panheteroptera</taxon>
        <taxon>Cimicomorpha</taxon>
        <taxon>Miridae</taxon>
        <taxon>Mirini</taxon>
        <taxon>Apolygus</taxon>
    </lineage>
</organism>
<dbReference type="AlphaFoldDB" id="A0A8S9XL28"/>
<feature type="transmembrane region" description="Helical" evidence="1">
    <location>
        <begin position="20"/>
        <end position="40"/>
    </location>
</feature>
<dbReference type="EMBL" id="WIXP02000006">
    <property type="protein sequence ID" value="KAF6208958.1"/>
    <property type="molecule type" value="Genomic_DNA"/>
</dbReference>
<proteinExistence type="predicted"/>
<keyword evidence="1" id="KW-0472">Membrane</keyword>
<sequence>MTGSTLPQVDKIGFSLLKTSHHSTMIAFVAFSAILAFVAAEPPAVRGVYFVAPPPLPPSPPRVDLEKATEDVMAQLKQLDGADSGSYHVYLPDGRLQQVTYTTAPLPESAASSAEQLSQYRHHRPSAPPSPFNFQNTQQVNHQFVTGVNQQSTQTNQKGRLVSNEQPQPANYVASVSYTDVQPISGPIYAHSDQPLTRILRYAPTFV</sequence>